<evidence type="ECO:0000256" key="1">
    <source>
        <dbReference type="SAM" id="Phobius"/>
    </source>
</evidence>
<proteinExistence type="predicted"/>
<evidence type="ECO:0000313" key="2">
    <source>
        <dbReference type="EMBL" id="TRZ18982.1"/>
    </source>
</evidence>
<keyword evidence="1" id="KW-1133">Transmembrane helix</keyword>
<dbReference type="Proteomes" id="UP000796761">
    <property type="component" value="Unassembled WGS sequence"/>
</dbReference>
<keyword evidence="3" id="KW-1185">Reference proteome</keyword>
<organism evidence="2 3">
    <name type="scientific">Zosterops borbonicus</name>
    <dbReference type="NCBI Taxonomy" id="364589"/>
    <lineage>
        <taxon>Eukaryota</taxon>
        <taxon>Metazoa</taxon>
        <taxon>Chordata</taxon>
        <taxon>Craniata</taxon>
        <taxon>Vertebrata</taxon>
        <taxon>Euteleostomi</taxon>
        <taxon>Archelosauria</taxon>
        <taxon>Archosauria</taxon>
        <taxon>Dinosauria</taxon>
        <taxon>Saurischia</taxon>
        <taxon>Theropoda</taxon>
        <taxon>Coelurosauria</taxon>
        <taxon>Aves</taxon>
        <taxon>Neognathae</taxon>
        <taxon>Neoaves</taxon>
        <taxon>Telluraves</taxon>
        <taxon>Australaves</taxon>
        <taxon>Passeriformes</taxon>
        <taxon>Sylvioidea</taxon>
        <taxon>Zosteropidae</taxon>
        <taxon>Zosterops</taxon>
    </lineage>
</organism>
<protein>
    <submittedName>
        <fullName evidence="2">Uncharacterized protein</fullName>
    </submittedName>
</protein>
<keyword evidence="1" id="KW-0472">Membrane</keyword>
<feature type="transmembrane region" description="Helical" evidence="1">
    <location>
        <begin position="15"/>
        <end position="33"/>
    </location>
</feature>
<accession>A0A8K1GJ47</accession>
<keyword evidence="1" id="KW-0812">Transmembrane</keyword>
<dbReference type="AlphaFoldDB" id="A0A8K1GJ47"/>
<sequence>MDSLWFFSHPKSEGYALLIFTDLGCMGLFDSLLRQKTYRKPTKLLKGHRNLGQESRALWGHPESMAKEQGDLHDPFMGHTLETSLAVPMLQGEEPGARKQSANLILLIISKVSSICQDWFRLEMRKYSSLK</sequence>
<dbReference type="EMBL" id="SWJQ01000198">
    <property type="protein sequence ID" value="TRZ18982.1"/>
    <property type="molecule type" value="Genomic_DNA"/>
</dbReference>
<reference evidence="2" key="1">
    <citation type="submission" date="2019-04" db="EMBL/GenBank/DDBJ databases">
        <title>Genome assembly of Zosterops borbonicus 15179.</title>
        <authorList>
            <person name="Leroy T."/>
            <person name="Anselmetti Y."/>
            <person name="Tilak M.-K."/>
            <person name="Nabholz B."/>
        </authorList>
    </citation>
    <scope>NUCLEOTIDE SEQUENCE</scope>
    <source>
        <strain evidence="2">HGM_15179</strain>
        <tissue evidence="2">Muscle</tissue>
    </source>
</reference>
<gene>
    <name evidence="2" type="ORF">HGM15179_008114</name>
</gene>
<comment type="caution">
    <text evidence="2">The sequence shown here is derived from an EMBL/GenBank/DDBJ whole genome shotgun (WGS) entry which is preliminary data.</text>
</comment>
<evidence type="ECO:0000313" key="3">
    <source>
        <dbReference type="Proteomes" id="UP000796761"/>
    </source>
</evidence>
<name>A0A8K1GJ47_9PASS</name>